<dbReference type="EMBL" id="CP076749">
    <property type="protein sequence ID" value="QWW22131.1"/>
    <property type="molecule type" value="Genomic_DNA"/>
</dbReference>
<dbReference type="SUPFAM" id="SSF64356">
    <property type="entry name" value="SNARE-like"/>
    <property type="match status" value="1"/>
</dbReference>
<evidence type="ECO:0000256" key="2">
    <source>
        <dbReference type="ARBA" id="ARBA00004640"/>
    </source>
</evidence>
<reference evidence="19" key="1">
    <citation type="submission" date="2021-06" db="EMBL/GenBank/DDBJ databases">
        <title>Candida auris outbreak in lebanese hospital.</title>
        <authorList>
            <person name="Finianos M."/>
        </authorList>
    </citation>
    <scope>NUCLEOTIDE SEQUENCE</scope>
    <source>
        <strain evidence="19">CA7LBN</strain>
    </source>
</reference>
<sequence>MLLVRARRLTRRHRVVTAFCLAVSVVVVFLLTLSVEWNAESSASIITVKTPDDSCKWLPSVFCNWRKGSLPVSDDKPFKAKTPPTSTSSSSDLPGNPSASPLPPSYKEKLDAIRSYYSASKAARKKLDMGRKFYDDIMNTIRTAKPASDLKQDYPNGKMTPDRYELRDERLLTYSKTYLSKYLKLSKKEFDDLKASHDFVLDKLPEKAPTGLYSGDGIVYVGGGKFNWLTLLSVRALRAEGCELPVEILIPTMEEYELELCSRIFPAMNARCIYLPMQFKGEQSSATKLEFSGYQYKCLAILLSSFENVLLLDSDNVAAYAPDHLFKHEPFLSKGLIVWPDFWKRSTSPDYFKIANIQLSQSELYPKYDEKYGEYRPQEYELPLDLDKIPLHDRVGAMPDPSSESGQLMISKRTHMKQLLLALYYNYYGPTHYYPLFSQGAAGEGDKETFLAATIVTKKSFYQVGKFLDALGNLRDGNFNGNGMGQFDPVQDYKWQQEKEKLRAKLKGNEYFEAVDKLRKPKMLFVHANYPKLNPWIMKNELDTIDKDGKRYRLYGLGMKVRTGQDFEAMVWDHMDTLLCDLNLNVEAFKNVDRKALCTEIKEHKEFLKTTEYTLEYSQKERAIITRELTTLILSRRAKMCNILEYKDMKIIYRRYASLFFIMGIDSSDNGLLALEIIHRYVEQMDKLYGNVCELDIIFGFSKAYHILDELILDGHVAESSKKEVVKKVTQQDELEHMDEFENILV</sequence>
<keyword evidence="10" id="KW-0735">Signal-anchor</keyword>
<feature type="region of interest" description="Disordered" evidence="17">
    <location>
        <begin position="74"/>
        <end position="104"/>
    </location>
</feature>
<keyword evidence="8" id="KW-0812">Transmembrane</keyword>
<dbReference type="GO" id="GO:0015031">
    <property type="term" value="P:protein transport"/>
    <property type="evidence" value="ECO:0007669"/>
    <property type="project" value="UniProtKB-KW"/>
</dbReference>
<dbReference type="GO" id="GO:0000026">
    <property type="term" value="F:alpha-1,2-mannosyltransferase activity"/>
    <property type="evidence" value="ECO:0007669"/>
    <property type="project" value="TreeGrafter"/>
</dbReference>
<dbReference type="InterPro" id="IPR022775">
    <property type="entry name" value="AP_mu_sigma_su"/>
</dbReference>
<keyword evidence="7" id="KW-0808">Transferase</keyword>
<protein>
    <recommendedName>
        <fullName evidence="15">AP-1 complex subunit sigma-1</fullName>
    </recommendedName>
    <alternativeName>
        <fullName evidence="16">Sigma1-adaptin</fullName>
    </alternativeName>
</protein>
<evidence type="ECO:0000256" key="17">
    <source>
        <dbReference type="SAM" id="MobiDB-lite"/>
    </source>
</evidence>
<gene>
    <name evidence="19" type="ORF">CA7LBN_000877</name>
</gene>
<feature type="compositionally biased region" description="Low complexity" evidence="17">
    <location>
        <begin position="82"/>
        <end position="99"/>
    </location>
</feature>
<evidence type="ECO:0000256" key="9">
    <source>
        <dbReference type="ARBA" id="ARBA00022927"/>
    </source>
</evidence>
<comment type="pathway">
    <text evidence="3">Protein modification; protein glycosylation.</text>
</comment>
<evidence type="ECO:0000256" key="15">
    <source>
        <dbReference type="ARBA" id="ARBA00074180"/>
    </source>
</evidence>
<dbReference type="FunFam" id="3.30.450.60:FF:000007">
    <property type="entry name" value="AP complex subunit sigma"/>
    <property type="match status" value="1"/>
</dbReference>
<dbReference type="Proteomes" id="UP000825438">
    <property type="component" value="Chromosome I"/>
</dbReference>
<comment type="similarity">
    <text evidence="5">Belongs to the MNN1/MNT family.</text>
</comment>
<dbReference type="GO" id="GO:0000139">
    <property type="term" value="C:Golgi membrane"/>
    <property type="evidence" value="ECO:0007669"/>
    <property type="project" value="UniProtKB-SubCell"/>
</dbReference>
<dbReference type="SUPFAM" id="SSF53448">
    <property type="entry name" value="Nucleotide-diphospho-sugar transferases"/>
    <property type="match status" value="1"/>
</dbReference>
<dbReference type="InterPro" id="IPR011012">
    <property type="entry name" value="Longin-like_dom_sf"/>
</dbReference>
<evidence type="ECO:0000256" key="12">
    <source>
        <dbReference type="ARBA" id="ARBA00023034"/>
    </source>
</evidence>
<keyword evidence="6" id="KW-0813">Transport</keyword>
<evidence type="ECO:0000256" key="14">
    <source>
        <dbReference type="ARBA" id="ARBA00023329"/>
    </source>
</evidence>
<evidence type="ECO:0000256" key="10">
    <source>
        <dbReference type="ARBA" id="ARBA00022968"/>
    </source>
</evidence>
<evidence type="ECO:0000256" key="5">
    <source>
        <dbReference type="ARBA" id="ARBA00009105"/>
    </source>
</evidence>
<dbReference type="InterPro" id="IPR029044">
    <property type="entry name" value="Nucleotide-diphossugar_trans"/>
</dbReference>
<keyword evidence="13" id="KW-0472">Membrane</keyword>
<comment type="subcellular location">
    <subcellularLocation>
        <location evidence="2">Cytoplasmic vesicle</location>
        <location evidence="2">Clathrin-coated vesicle membrane</location>
    </subcellularLocation>
    <subcellularLocation>
        <location evidence="1">Golgi apparatus membrane</location>
        <topology evidence="1">Single-pass type II membrane protein</topology>
    </subcellularLocation>
</comment>
<evidence type="ECO:0000256" key="13">
    <source>
        <dbReference type="ARBA" id="ARBA00023136"/>
    </source>
</evidence>
<name>A0A8F2VYK1_CANAR</name>
<evidence type="ECO:0000256" key="16">
    <source>
        <dbReference type="ARBA" id="ARBA00081706"/>
    </source>
</evidence>
<dbReference type="GO" id="GO:0005829">
    <property type="term" value="C:cytosol"/>
    <property type="evidence" value="ECO:0007669"/>
    <property type="project" value="GOC"/>
</dbReference>
<dbReference type="InterPro" id="IPR044733">
    <property type="entry name" value="AP1_sigma"/>
</dbReference>
<dbReference type="GO" id="GO:0030121">
    <property type="term" value="C:AP-1 adaptor complex"/>
    <property type="evidence" value="ECO:0007669"/>
    <property type="project" value="InterPro"/>
</dbReference>
<evidence type="ECO:0000256" key="11">
    <source>
        <dbReference type="ARBA" id="ARBA00022989"/>
    </source>
</evidence>
<evidence type="ECO:0000256" key="8">
    <source>
        <dbReference type="ARBA" id="ARBA00022692"/>
    </source>
</evidence>
<organism evidence="19">
    <name type="scientific">Candidozyma auris</name>
    <name type="common">Yeast</name>
    <name type="synonym">Candida auris</name>
    <dbReference type="NCBI Taxonomy" id="498019"/>
    <lineage>
        <taxon>Eukaryota</taxon>
        <taxon>Fungi</taxon>
        <taxon>Dikarya</taxon>
        <taxon>Ascomycota</taxon>
        <taxon>Saccharomycotina</taxon>
        <taxon>Pichiomycetes</taxon>
        <taxon>Metschnikowiaceae</taxon>
        <taxon>Candidozyma</taxon>
    </lineage>
</organism>
<dbReference type="PANTHER" id="PTHR31646:SF1">
    <property type="entry name" value="ALPHA-1,2-MANNOSYLTRANSFERASE MNN2"/>
    <property type="match status" value="1"/>
</dbReference>
<evidence type="ECO:0000256" key="4">
    <source>
        <dbReference type="ARBA" id="ARBA00006972"/>
    </source>
</evidence>
<dbReference type="GO" id="GO:0046354">
    <property type="term" value="P:mannan biosynthetic process"/>
    <property type="evidence" value="ECO:0007669"/>
    <property type="project" value="TreeGrafter"/>
</dbReference>
<evidence type="ECO:0000256" key="1">
    <source>
        <dbReference type="ARBA" id="ARBA00004323"/>
    </source>
</evidence>
<keyword evidence="12" id="KW-0333">Golgi apparatus</keyword>
<dbReference type="InterPro" id="IPR022751">
    <property type="entry name" value="Alpha_mannosyltransferase"/>
</dbReference>
<keyword evidence="14" id="KW-0968">Cytoplasmic vesicle</keyword>
<dbReference type="GO" id="GO:0016482">
    <property type="term" value="P:cytosolic transport"/>
    <property type="evidence" value="ECO:0007669"/>
    <property type="project" value="UniProtKB-ARBA"/>
</dbReference>
<dbReference type="AlphaFoldDB" id="A0A8F2VYK1"/>
<evidence type="ECO:0000256" key="6">
    <source>
        <dbReference type="ARBA" id="ARBA00022448"/>
    </source>
</evidence>
<dbReference type="GO" id="GO:0035615">
    <property type="term" value="F:clathrin adaptor activity"/>
    <property type="evidence" value="ECO:0007669"/>
    <property type="project" value="InterPro"/>
</dbReference>
<comment type="similarity">
    <text evidence="4">Belongs to the adaptor complexes small subunit family.</text>
</comment>
<dbReference type="PANTHER" id="PTHR31646">
    <property type="entry name" value="ALPHA-1,2-MANNOSYLTRANSFERASE MNN2"/>
    <property type="match status" value="1"/>
</dbReference>
<dbReference type="Pfam" id="PF01217">
    <property type="entry name" value="Clat_adaptor_s"/>
    <property type="match status" value="1"/>
</dbReference>
<keyword evidence="9" id="KW-0653">Protein transport</keyword>
<keyword evidence="11" id="KW-1133">Transmembrane helix</keyword>
<evidence type="ECO:0000259" key="18">
    <source>
        <dbReference type="Pfam" id="PF01217"/>
    </source>
</evidence>
<evidence type="ECO:0000256" key="7">
    <source>
        <dbReference type="ARBA" id="ARBA00022679"/>
    </source>
</evidence>
<dbReference type="CDD" id="cd14831">
    <property type="entry name" value="AP1_sigma"/>
    <property type="match status" value="1"/>
</dbReference>
<dbReference type="Gene3D" id="3.30.450.60">
    <property type="match status" value="1"/>
</dbReference>
<evidence type="ECO:0000256" key="3">
    <source>
        <dbReference type="ARBA" id="ARBA00004922"/>
    </source>
</evidence>
<evidence type="ECO:0000313" key="19">
    <source>
        <dbReference type="EMBL" id="QWW22131.1"/>
    </source>
</evidence>
<feature type="domain" description="AP complex mu/sigma subunit" evidence="18">
    <location>
        <begin position="612"/>
        <end position="735"/>
    </location>
</feature>
<proteinExistence type="inferred from homology"/>
<dbReference type="Pfam" id="PF11051">
    <property type="entry name" value="Mannosyl_trans3"/>
    <property type="match status" value="1"/>
</dbReference>
<accession>A0A8F2VYK1</accession>